<accession>A0AAW2FGS2</accession>
<gene>
    <name evidence="1" type="ORF">PUN28_012618</name>
</gene>
<dbReference type="Proteomes" id="UP001430953">
    <property type="component" value="Unassembled WGS sequence"/>
</dbReference>
<evidence type="ECO:0000313" key="2">
    <source>
        <dbReference type="Proteomes" id="UP001430953"/>
    </source>
</evidence>
<organism evidence="1 2">
    <name type="scientific">Cardiocondyla obscurior</name>
    <dbReference type="NCBI Taxonomy" id="286306"/>
    <lineage>
        <taxon>Eukaryota</taxon>
        <taxon>Metazoa</taxon>
        <taxon>Ecdysozoa</taxon>
        <taxon>Arthropoda</taxon>
        <taxon>Hexapoda</taxon>
        <taxon>Insecta</taxon>
        <taxon>Pterygota</taxon>
        <taxon>Neoptera</taxon>
        <taxon>Endopterygota</taxon>
        <taxon>Hymenoptera</taxon>
        <taxon>Apocrita</taxon>
        <taxon>Aculeata</taxon>
        <taxon>Formicoidea</taxon>
        <taxon>Formicidae</taxon>
        <taxon>Myrmicinae</taxon>
        <taxon>Cardiocondyla</taxon>
    </lineage>
</organism>
<proteinExistence type="predicted"/>
<dbReference type="AlphaFoldDB" id="A0AAW2FGS2"/>
<sequence>MIMRRHILRTPPRAYRHANAGYLLRNSRVRARFVTCCSRDSRNFFFFFCSFFADIGNVKRLERLGHVHAYVLSRFRRNCEEENFSVLARFDTICCVNLRSFARETRSFYEL</sequence>
<protein>
    <submittedName>
        <fullName evidence="1">Uncharacterized protein</fullName>
    </submittedName>
</protein>
<reference evidence="1 2" key="1">
    <citation type="submission" date="2023-03" db="EMBL/GenBank/DDBJ databases">
        <title>High recombination rates correlate with genetic variation in Cardiocondyla obscurior ants.</title>
        <authorList>
            <person name="Errbii M."/>
        </authorList>
    </citation>
    <scope>NUCLEOTIDE SEQUENCE [LARGE SCALE GENOMIC DNA]</scope>
    <source>
        <strain evidence="1">Alpha-2009</strain>
        <tissue evidence="1">Whole body</tissue>
    </source>
</reference>
<evidence type="ECO:0000313" key="1">
    <source>
        <dbReference type="EMBL" id="KAL0113581.1"/>
    </source>
</evidence>
<name>A0AAW2FGS2_9HYME</name>
<comment type="caution">
    <text evidence="1">The sequence shown here is derived from an EMBL/GenBank/DDBJ whole genome shotgun (WGS) entry which is preliminary data.</text>
</comment>
<dbReference type="EMBL" id="JADYXP020000012">
    <property type="protein sequence ID" value="KAL0113581.1"/>
    <property type="molecule type" value="Genomic_DNA"/>
</dbReference>
<keyword evidence="2" id="KW-1185">Reference proteome</keyword>